<dbReference type="OrthoDB" id="30052at2"/>
<name>A0A501XQ49_9SPHN</name>
<evidence type="ECO:0000259" key="3">
    <source>
        <dbReference type="Pfam" id="PF07589"/>
    </source>
</evidence>
<dbReference type="Proteomes" id="UP000319897">
    <property type="component" value="Unassembled WGS sequence"/>
</dbReference>
<keyword evidence="1" id="KW-0812">Transmembrane</keyword>
<organism evidence="4 5">
    <name type="scientific">Sandaracinobacter neustonicus</name>
    <dbReference type="NCBI Taxonomy" id="1715348"/>
    <lineage>
        <taxon>Bacteria</taxon>
        <taxon>Pseudomonadati</taxon>
        <taxon>Pseudomonadota</taxon>
        <taxon>Alphaproteobacteria</taxon>
        <taxon>Sphingomonadales</taxon>
        <taxon>Sphingosinicellaceae</taxon>
        <taxon>Sandaracinobacter</taxon>
    </lineage>
</organism>
<dbReference type="AlphaFoldDB" id="A0A501XQ49"/>
<evidence type="ECO:0000313" key="5">
    <source>
        <dbReference type="Proteomes" id="UP000319897"/>
    </source>
</evidence>
<evidence type="ECO:0000313" key="4">
    <source>
        <dbReference type="EMBL" id="TPE62227.1"/>
    </source>
</evidence>
<gene>
    <name evidence="4" type="ORF">FJQ54_06770</name>
</gene>
<dbReference type="NCBIfam" id="NF035944">
    <property type="entry name" value="PEPxxWA-CTERM"/>
    <property type="match status" value="1"/>
</dbReference>
<feature type="signal peptide" evidence="2">
    <location>
        <begin position="1"/>
        <end position="31"/>
    </location>
</feature>
<keyword evidence="1" id="KW-1133">Transmembrane helix</keyword>
<keyword evidence="5" id="KW-1185">Reference proteome</keyword>
<comment type="caution">
    <text evidence="4">The sequence shown here is derived from an EMBL/GenBank/DDBJ whole genome shotgun (WGS) entry which is preliminary data.</text>
</comment>
<feature type="domain" description="Ice-binding protein C-terminal" evidence="3">
    <location>
        <begin position="406"/>
        <end position="429"/>
    </location>
</feature>
<evidence type="ECO:0000256" key="2">
    <source>
        <dbReference type="SAM" id="SignalP"/>
    </source>
</evidence>
<accession>A0A501XQ49</accession>
<keyword evidence="2" id="KW-0732">Signal</keyword>
<feature type="chain" id="PRO_5021299833" evidence="2">
    <location>
        <begin position="32"/>
        <end position="437"/>
    </location>
</feature>
<dbReference type="InterPro" id="IPR013424">
    <property type="entry name" value="Ice-binding_C"/>
</dbReference>
<dbReference type="NCBIfam" id="TIGR02595">
    <property type="entry name" value="PEP_CTERM"/>
    <property type="match status" value="1"/>
</dbReference>
<dbReference type="NCBIfam" id="TIGR03803">
    <property type="entry name" value="Gloeo_Verruco"/>
    <property type="match status" value="7"/>
</dbReference>
<feature type="transmembrane region" description="Helical" evidence="1">
    <location>
        <begin position="409"/>
        <end position="426"/>
    </location>
</feature>
<dbReference type="EMBL" id="VFSU01000019">
    <property type="protein sequence ID" value="TPE62227.1"/>
    <property type="molecule type" value="Genomic_DNA"/>
</dbReference>
<proteinExistence type="predicted"/>
<dbReference type="InterPro" id="IPR022519">
    <property type="entry name" value="Gloeo/Verruco_rpt"/>
</dbReference>
<sequence>MWMKQRGKNIMRHSIMAALFVSAAIATPAAAVTITNLFNFSPASGYSSRGELVADAAGNLYGTTRSGGANGVGTLFRLGTDGVYSVLHNFSSASGGVAEAGLTIDAAGNLYGTTSAGGANGLGTVFRVGTDGYSVLHDFDSAGGGNPRGGVILDSSGNLYGTAYNYGAANRGTIYKISTDGDYTVLHNFTALQTGYHPQAGLTLGADGYLYGTASGGIPAVQAGTIFKLATDGSDYTLLHSFGISGDGRYPQMEMIADAAGNMYGTTNQGGGSGYNSIGTIFRIGTDGEYSVIHTFVGETNGSYPVGNLLLDAAGNLYGTTTSGGINQNGTVFRLSADGDYSVLYKFATYGGYGRSPYAGLLADAEGNLYGSTSSSDGSNLYGSIFKLSDVGYVLPAVTPPPVGGIPEPATWAMLIVGFGLVGVSARRRARIMSIGN</sequence>
<evidence type="ECO:0000256" key="1">
    <source>
        <dbReference type="SAM" id="Phobius"/>
    </source>
</evidence>
<dbReference type="Pfam" id="PF07589">
    <property type="entry name" value="PEP-CTERM"/>
    <property type="match status" value="1"/>
</dbReference>
<reference evidence="4 5" key="1">
    <citation type="submission" date="2019-06" db="EMBL/GenBank/DDBJ databases">
        <authorList>
            <person name="Lee I."/>
            <person name="Jang G.I."/>
            <person name="Hwang C.Y."/>
        </authorList>
    </citation>
    <scope>NUCLEOTIDE SEQUENCE [LARGE SCALE GENOMIC DNA]</scope>
    <source>
        <strain evidence="4 5">PAMC 28131</strain>
    </source>
</reference>
<dbReference type="SUPFAM" id="SSF63829">
    <property type="entry name" value="Calcium-dependent phosphotriesterase"/>
    <property type="match status" value="1"/>
</dbReference>
<keyword evidence="1" id="KW-0472">Membrane</keyword>
<protein>
    <submittedName>
        <fullName evidence="4">PEP-CTERM sorting domain-containing protein</fullName>
    </submittedName>
</protein>